<gene>
    <name evidence="3" type="ORF">GCM10023116_07250</name>
</gene>
<reference evidence="4" key="1">
    <citation type="journal article" date="2019" name="Int. J. Syst. Evol. Microbiol.">
        <title>The Global Catalogue of Microorganisms (GCM) 10K type strain sequencing project: providing services to taxonomists for standard genome sequencing and annotation.</title>
        <authorList>
            <consortium name="The Broad Institute Genomics Platform"/>
            <consortium name="The Broad Institute Genome Sequencing Center for Infectious Disease"/>
            <person name="Wu L."/>
            <person name="Ma J."/>
        </authorList>
    </citation>
    <scope>NUCLEOTIDE SEQUENCE [LARGE SCALE GENOMIC DNA]</scope>
    <source>
        <strain evidence="4">JCM 17805</strain>
    </source>
</reference>
<dbReference type="InterPro" id="IPR011146">
    <property type="entry name" value="HIT-like"/>
</dbReference>
<accession>A0ABP8UZQ8</accession>
<sequence length="121" mass="13212">MPGMEQEVNAMSDCIFCKICDGTIPADIVYEDEHCLAFRDIQPKAPVHLLVIPRKHVASLDDLSDADRELAGHMLLTIPRIARQQGLEGGYRTVANTGKGGGQEVFHLHFHILGGGTPKPL</sequence>
<dbReference type="PRINTS" id="PR00332">
    <property type="entry name" value="HISTRIAD"/>
</dbReference>
<keyword evidence="4" id="KW-1185">Reference proteome</keyword>
<dbReference type="Proteomes" id="UP001500604">
    <property type="component" value="Unassembled WGS sequence"/>
</dbReference>
<dbReference type="PROSITE" id="PS00892">
    <property type="entry name" value="HIT_1"/>
    <property type="match status" value="1"/>
</dbReference>
<protein>
    <submittedName>
        <fullName evidence="3">Histidine triad nucleotide-binding protein</fullName>
    </submittedName>
</protein>
<dbReference type="EMBL" id="BAABFL010000074">
    <property type="protein sequence ID" value="GAA4648456.1"/>
    <property type="molecule type" value="Genomic_DNA"/>
</dbReference>
<feature type="domain" description="HIT" evidence="2">
    <location>
        <begin position="15"/>
        <end position="121"/>
    </location>
</feature>
<dbReference type="InterPro" id="IPR036265">
    <property type="entry name" value="HIT-like_sf"/>
</dbReference>
<evidence type="ECO:0000256" key="1">
    <source>
        <dbReference type="PROSITE-ProRule" id="PRU00464"/>
    </source>
</evidence>
<dbReference type="CDD" id="cd01276">
    <property type="entry name" value="PKCI_related"/>
    <property type="match status" value="1"/>
</dbReference>
<dbReference type="InterPro" id="IPR001310">
    <property type="entry name" value="Histidine_triad_HIT"/>
</dbReference>
<evidence type="ECO:0000313" key="4">
    <source>
        <dbReference type="Proteomes" id="UP001500604"/>
    </source>
</evidence>
<comment type="caution">
    <text evidence="3">The sequence shown here is derived from an EMBL/GenBank/DDBJ whole genome shotgun (WGS) entry which is preliminary data.</text>
</comment>
<dbReference type="PANTHER" id="PTHR23089">
    <property type="entry name" value="HISTIDINE TRIAD HIT PROTEIN"/>
    <property type="match status" value="1"/>
</dbReference>
<dbReference type="Pfam" id="PF01230">
    <property type="entry name" value="HIT"/>
    <property type="match status" value="1"/>
</dbReference>
<feature type="short sequence motif" description="Histidine triad motif" evidence="1">
    <location>
        <begin position="107"/>
        <end position="111"/>
    </location>
</feature>
<organism evidence="3 4">
    <name type="scientific">Kistimonas scapharcae</name>
    <dbReference type="NCBI Taxonomy" id="1036133"/>
    <lineage>
        <taxon>Bacteria</taxon>
        <taxon>Pseudomonadati</taxon>
        <taxon>Pseudomonadota</taxon>
        <taxon>Gammaproteobacteria</taxon>
        <taxon>Oceanospirillales</taxon>
        <taxon>Endozoicomonadaceae</taxon>
        <taxon>Kistimonas</taxon>
    </lineage>
</organism>
<dbReference type="PROSITE" id="PS51084">
    <property type="entry name" value="HIT_2"/>
    <property type="match status" value="1"/>
</dbReference>
<evidence type="ECO:0000313" key="3">
    <source>
        <dbReference type="EMBL" id="GAA4648456.1"/>
    </source>
</evidence>
<dbReference type="Gene3D" id="3.30.428.10">
    <property type="entry name" value="HIT-like"/>
    <property type="match status" value="1"/>
</dbReference>
<dbReference type="InterPro" id="IPR019808">
    <property type="entry name" value="Histidine_triad_CS"/>
</dbReference>
<evidence type="ECO:0000259" key="2">
    <source>
        <dbReference type="PROSITE" id="PS51084"/>
    </source>
</evidence>
<name>A0ABP8UZQ8_9GAMM</name>
<dbReference type="SUPFAM" id="SSF54197">
    <property type="entry name" value="HIT-like"/>
    <property type="match status" value="1"/>
</dbReference>
<proteinExistence type="predicted"/>